<keyword evidence="2" id="KW-1185">Reference proteome</keyword>
<proteinExistence type="predicted"/>
<protein>
    <submittedName>
        <fullName evidence="1">Uncharacterized protein</fullName>
    </submittedName>
</protein>
<dbReference type="OrthoDB" id="5376140at2759"/>
<name>A0A2G5D9M8_AQUCA</name>
<reference evidence="1 2" key="1">
    <citation type="submission" date="2017-09" db="EMBL/GenBank/DDBJ databases">
        <title>WGS assembly of Aquilegia coerulea Goldsmith.</title>
        <authorList>
            <person name="Hodges S."/>
            <person name="Kramer E."/>
            <person name="Nordborg M."/>
            <person name="Tomkins J."/>
            <person name="Borevitz J."/>
            <person name="Derieg N."/>
            <person name="Yan J."/>
            <person name="Mihaltcheva S."/>
            <person name="Hayes R.D."/>
            <person name="Rokhsar D."/>
        </authorList>
    </citation>
    <scope>NUCLEOTIDE SEQUENCE [LARGE SCALE GENOMIC DNA]</scope>
    <source>
        <strain evidence="2">cv. Goldsmith</strain>
    </source>
</reference>
<dbReference type="InParanoid" id="A0A2G5D9M8"/>
<accession>A0A2G5D9M8</accession>
<dbReference type="EMBL" id="KZ305042">
    <property type="protein sequence ID" value="PIA40193.1"/>
    <property type="molecule type" value="Genomic_DNA"/>
</dbReference>
<gene>
    <name evidence="1" type="ORF">AQUCO_02500117v1</name>
</gene>
<evidence type="ECO:0000313" key="2">
    <source>
        <dbReference type="Proteomes" id="UP000230069"/>
    </source>
</evidence>
<evidence type="ECO:0000313" key="1">
    <source>
        <dbReference type="EMBL" id="PIA40193.1"/>
    </source>
</evidence>
<dbReference type="STRING" id="218851.A0A2G5D9M8"/>
<dbReference type="Proteomes" id="UP000230069">
    <property type="component" value="Unassembled WGS sequence"/>
</dbReference>
<sequence length="119" mass="14035">MEFELGDIKQTVVVDIRDNAVADRVDKQRAEDRKQNGLPMEYYCKSFYWPEKGLFFTLPKCIGNCYTGITEFRSKICTRIMTLWRENYADNNKTVVHMILLDEFVSITLIILLYNYKSS</sequence>
<organism evidence="1 2">
    <name type="scientific">Aquilegia coerulea</name>
    <name type="common">Rocky mountain columbine</name>
    <dbReference type="NCBI Taxonomy" id="218851"/>
    <lineage>
        <taxon>Eukaryota</taxon>
        <taxon>Viridiplantae</taxon>
        <taxon>Streptophyta</taxon>
        <taxon>Embryophyta</taxon>
        <taxon>Tracheophyta</taxon>
        <taxon>Spermatophyta</taxon>
        <taxon>Magnoliopsida</taxon>
        <taxon>Ranunculales</taxon>
        <taxon>Ranunculaceae</taxon>
        <taxon>Thalictroideae</taxon>
        <taxon>Aquilegia</taxon>
    </lineage>
</organism>
<dbReference type="AlphaFoldDB" id="A0A2G5D9M8"/>